<dbReference type="Proteomes" id="UP001144036">
    <property type="component" value="Unassembled WGS sequence"/>
</dbReference>
<name>A0ABT4S5V1_9ACTN</name>
<dbReference type="Pfam" id="PF02661">
    <property type="entry name" value="Fic"/>
    <property type="match status" value="1"/>
</dbReference>
<accession>A0ABT4S5V1</accession>
<dbReference type="Gene3D" id="1.10.3290.10">
    <property type="entry name" value="Fido-like domain"/>
    <property type="match status" value="1"/>
</dbReference>
<proteinExistence type="predicted"/>
<reference evidence="2" key="1">
    <citation type="submission" date="2022-11" db="EMBL/GenBank/DDBJ databases">
        <title>Nonomuraea corallina sp. nov., a new species of the genus Nonomuraea isolated from sea side sediment in Thai sea.</title>
        <authorList>
            <person name="Ngamcharungchit C."/>
            <person name="Matsumoto A."/>
            <person name="Suriyachadkun C."/>
            <person name="Panbangred W."/>
            <person name="Inahashi Y."/>
            <person name="Intra B."/>
        </authorList>
    </citation>
    <scope>NUCLEOTIDE SEQUENCE</scope>
    <source>
        <strain evidence="2">MCN248</strain>
    </source>
</reference>
<protein>
    <submittedName>
        <fullName evidence="2">Fic family protein</fullName>
    </submittedName>
</protein>
<comment type="caution">
    <text evidence="2">The sequence shown here is derived from an EMBL/GenBank/DDBJ whole genome shotgun (WGS) entry which is preliminary data.</text>
</comment>
<dbReference type="InterPro" id="IPR036597">
    <property type="entry name" value="Fido-like_dom_sf"/>
</dbReference>
<dbReference type="InterPro" id="IPR040198">
    <property type="entry name" value="Fido_containing"/>
</dbReference>
<dbReference type="RefSeq" id="WP_270153352.1">
    <property type="nucleotide sequence ID" value="NZ_JAPNNL010000009.1"/>
</dbReference>
<dbReference type="SUPFAM" id="SSF140931">
    <property type="entry name" value="Fic-like"/>
    <property type="match status" value="1"/>
</dbReference>
<dbReference type="PROSITE" id="PS51459">
    <property type="entry name" value="FIDO"/>
    <property type="match status" value="1"/>
</dbReference>
<gene>
    <name evidence="2" type="ORF">OUY22_04045</name>
</gene>
<dbReference type="EMBL" id="JAPNNL010000009">
    <property type="protein sequence ID" value="MDA0632577.1"/>
    <property type="molecule type" value="Genomic_DNA"/>
</dbReference>
<dbReference type="PANTHER" id="PTHR13504:SF38">
    <property type="entry name" value="FIDO DOMAIN-CONTAINING PROTEIN"/>
    <property type="match status" value="1"/>
</dbReference>
<organism evidence="2 3">
    <name type="scientific">Nonomuraea corallina</name>
    <dbReference type="NCBI Taxonomy" id="2989783"/>
    <lineage>
        <taxon>Bacteria</taxon>
        <taxon>Bacillati</taxon>
        <taxon>Actinomycetota</taxon>
        <taxon>Actinomycetes</taxon>
        <taxon>Streptosporangiales</taxon>
        <taxon>Streptosporangiaceae</taxon>
        <taxon>Nonomuraea</taxon>
    </lineage>
</organism>
<evidence type="ECO:0000313" key="3">
    <source>
        <dbReference type="Proteomes" id="UP001144036"/>
    </source>
</evidence>
<dbReference type="InterPro" id="IPR003812">
    <property type="entry name" value="Fido"/>
</dbReference>
<evidence type="ECO:0000313" key="2">
    <source>
        <dbReference type="EMBL" id="MDA0632577.1"/>
    </source>
</evidence>
<feature type="domain" description="Fido" evidence="1">
    <location>
        <begin position="115"/>
        <end position="270"/>
    </location>
</feature>
<keyword evidence="3" id="KW-1185">Reference proteome</keyword>
<dbReference type="PANTHER" id="PTHR13504">
    <property type="entry name" value="FIDO DOMAIN-CONTAINING PROTEIN DDB_G0283145"/>
    <property type="match status" value="1"/>
</dbReference>
<sequence>MILACFHGFMLYGTPELEPDDKAVLAEIEDMRRDLKYRLAETHRWDGQLRRQLQARAIQGSNSIEGYHASVEDIESIMSGEEPLETSGQVAREIAGYQQALTYIQLLSRTAAFRYDTGLLNALNFMMIGHHRDITPGVVRPGGIYVRDAATGEVVYEGPDVEQVPGLLDELITWLNAGDLDAPSYVRAAMAHFNLVAIHPWRDGNGRMSRALQTLVLGRDQILTPEFSSIEEWLGTGENTIDYYRALRGVQHGSWKPHGETLSWVRFCLRAHHLQAQRVRQRLVQAGEIWMLLEERVDADGLNTRSVSALYEVFVNRRLRRSRYQADEGLSQGQAVRDLRELAAKGWLQPYGETKGRFYAPGPLMRQIKADFAARAEPLRDPYRVSEVTV</sequence>
<evidence type="ECO:0000259" key="1">
    <source>
        <dbReference type="PROSITE" id="PS51459"/>
    </source>
</evidence>